<evidence type="ECO:0000313" key="1">
    <source>
        <dbReference type="EMBL" id="XCG97223.1"/>
    </source>
</evidence>
<organism evidence="1">
    <name type="scientific">Microbacterium phage Judebell</name>
    <dbReference type="NCBI Taxonomy" id="3230835"/>
    <lineage>
        <taxon>Viruses</taxon>
        <taxon>Duplodnaviria</taxon>
        <taxon>Heunggongvirae</taxon>
        <taxon>Uroviricota</taxon>
        <taxon>Caudoviricetes</taxon>
        <taxon>Squashvirus</taxon>
    </lineage>
</organism>
<name>A0AAU8EH78_9CAUD</name>
<dbReference type="EMBL" id="PP946909">
    <property type="protein sequence ID" value="XCG97223.1"/>
    <property type="molecule type" value="Genomic_DNA"/>
</dbReference>
<protein>
    <submittedName>
        <fullName evidence="1">Uncharacterized protein</fullName>
    </submittedName>
</protein>
<proteinExistence type="predicted"/>
<accession>A0AAU8EH78</accession>
<sequence length="74" mass="8664">MTTEEEVIDLLPDRCPFTWQVRESADRMRCVGQLGHPEKPGAEHYWTPFEAEGWMRVTKERFLEAMRGRPGWGA</sequence>
<reference evidence="1" key="1">
    <citation type="submission" date="2024-06" db="EMBL/GenBank/DDBJ databases">
        <authorList>
            <person name="Logan R."/>
            <person name="Biratu M.A."/>
            <person name="Chestnut P.R."/>
            <person name="Colombo E.M."/>
            <person name="Cuello R.A."/>
            <person name="Duno H.C."/>
            <person name="Karki J."/>
            <person name="Magloire W.D."/>
            <person name="Pozar I.R."/>
            <person name="Rearick M.C."/>
            <person name="Reed J.M."/>
            <person name="Waterman M.J.F."/>
        </authorList>
    </citation>
    <scope>NUCLEOTIDE SEQUENCE</scope>
</reference>